<comment type="caution">
    <text evidence="1">The sequence shown here is derived from an EMBL/GenBank/DDBJ whole genome shotgun (WGS) entry which is preliminary data.</text>
</comment>
<dbReference type="Proteomes" id="UP000242015">
    <property type="component" value="Unassembled WGS sequence"/>
</dbReference>
<evidence type="ECO:0000313" key="2">
    <source>
        <dbReference type="Proteomes" id="UP000242015"/>
    </source>
</evidence>
<dbReference type="EMBL" id="NEXF01000128">
    <property type="protein sequence ID" value="PSO08160.1"/>
    <property type="molecule type" value="Genomic_DNA"/>
</dbReference>
<evidence type="ECO:0000313" key="1">
    <source>
        <dbReference type="EMBL" id="PSO08160.1"/>
    </source>
</evidence>
<protein>
    <submittedName>
        <fullName evidence="1">Uncharacterized protein</fullName>
    </submittedName>
</protein>
<organism evidence="1 2">
    <name type="scientific">Candidatus Marsarchaeota G2 archaeon BE_D</name>
    <dbReference type="NCBI Taxonomy" id="1978158"/>
    <lineage>
        <taxon>Archaea</taxon>
        <taxon>Candidatus Marsarchaeota</taxon>
        <taxon>Candidatus Marsarchaeota group 2</taxon>
    </lineage>
</organism>
<reference evidence="1 2" key="1">
    <citation type="submission" date="2017-04" db="EMBL/GenBank/DDBJ databases">
        <title>Novel microbial lineages endemic to geothermal iron-oxide mats fill important gaps in the evolutionary history of Archaea.</title>
        <authorList>
            <person name="Jay Z.J."/>
            <person name="Beam J.P."/>
            <person name="Dlakic M."/>
            <person name="Rusch D.B."/>
            <person name="Kozubal M.A."/>
            <person name="Inskeep W.P."/>
        </authorList>
    </citation>
    <scope>NUCLEOTIDE SEQUENCE [LARGE SCALE GENOMIC DNA]</scope>
    <source>
        <strain evidence="1">BE_D</strain>
    </source>
</reference>
<gene>
    <name evidence="1" type="ORF">B9Q04_07005</name>
</gene>
<sequence length="60" mass="6312">MGNEDGISRFQGCGHPSVLSAQAPFYTKKGLGLPRLLSDWGAGLKSSVFRGDEEGFPGKG</sequence>
<accession>A0A2R6CBI5</accession>
<dbReference type="AlphaFoldDB" id="A0A2R6CBI5"/>
<name>A0A2R6CBI5_9ARCH</name>
<proteinExistence type="predicted"/>